<proteinExistence type="predicted"/>
<keyword evidence="1" id="KW-1133">Transmembrane helix</keyword>
<evidence type="ECO:0000313" key="3">
    <source>
        <dbReference type="Proteomes" id="UP000065822"/>
    </source>
</evidence>
<keyword evidence="3" id="KW-1185">Reference proteome</keyword>
<evidence type="ECO:0000313" key="2">
    <source>
        <dbReference type="EMBL" id="AMD85542.1"/>
    </source>
</evidence>
<feature type="transmembrane region" description="Helical" evidence="1">
    <location>
        <begin position="30"/>
        <end position="50"/>
    </location>
</feature>
<dbReference type="RefSeq" id="WP_066430225.1">
    <property type="nucleotide sequence ID" value="NZ_CP014227.1"/>
</dbReference>
<protein>
    <submittedName>
        <fullName evidence="2">Uncharacterized protein</fullName>
    </submittedName>
</protein>
<keyword evidence="1" id="KW-0472">Membrane</keyword>
<accession>A0ABM5XEK1</accession>
<dbReference type="Proteomes" id="UP000065822">
    <property type="component" value="Chromosome"/>
</dbReference>
<sequence>MKGFFVLLFATVLLHALCYGAVWLSVRRRVFWHFCWVDWVVFMLVSFIGVRYIFPEPTGECCLDERNLYFMDLALEPTHHIFGATALVWGIIKGIKR</sequence>
<reference evidence="2 3" key="1">
    <citation type="submission" date="2016-02" db="EMBL/GenBank/DDBJ databases">
        <authorList>
            <person name="Holder M.E."/>
            <person name="Ajami N.J."/>
            <person name="Petrosino J.F."/>
        </authorList>
    </citation>
    <scope>NUCLEOTIDE SEQUENCE [LARGE SCALE GENOMIC DNA]</scope>
    <source>
        <strain evidence="2 3">CCUG 32990</strain>
    </source>
</reference>
<evidence type="ECO:0000256" key="1">
    <source>
        <dbReference type="SAM" id="Phobius"/>
    </source>
</evidence>
<gene>
    <name evidence="2" type="ORF">AXF12_08460</name>
</gene>
<dbReference type="EMBL" id="CP014227">
    <property type="protein sequence ID" value="AMD85542.1"/>
    <property type="molecule type" value="Genomic_DNA"/>
</dbReference>
<organism evidence="2 3">
    <name type="scientific">Capnocytophaga haemolytica</name>
    <dbReference type="NCBI Taxonomy" id="45243"/>
    <lineage>
        <taxon>Bacteria</taxon>
        <taxon>Pseudomonadati</taxon>
        <taxon>Bacteroidota</taxon>
        <taxon>Flavobacteriia</taxon>
        <taxon>Flavobacteriales</taxon>
        <taxon>Flavobacteriaceae</taxon>
        <taxon>Capnocytophaga</taxon>
    </lineage>
</organism>
<name>A0ABM5XEK1_9FLAO</name>
<keyword evidence="1" id="KW-0812">Transmembrane</keyword>